<dbReference type="Proteomes" id="UP000541444">
    <property type="component" value="Unassembled WGS sequence"/>
</dbReference>
<name>A0A7J7MJQ3_9MAGN</name>
<comment type="caution">
    <text evidence="1">The sequence shown here is derived from an EMBL/GenBank/DDBJ whole genome shotgun (WGS) entry which is preliminary data.</text>
</comment>
<feature type="non-terminal residue" evidence="1">
    <location>
        <position position="1"/>
    </location>
</feature>
<evidence type="ECO:0000313" key="1">
    <source>
        <dbReference type="EMBL" id="KAF6155014.1"/>
    </source>
</evidence>
<keyword evidence="2" id="KW-1185">Reference proteome</keyword>
<gene>
    <name evidence="1" type="ORF">GIB67_035761</name>
</gene>
<protein>
    <submittedName>
        <fullName evidence="1">Uncharacterized protein</fullName>
    </submittedName>
</protein>
<reference evidence="1 2" key="1">
    <citation type="journal article" date="2020" name="IScience">
        <title>Genome Sequencing of the Endangered Kingdonia uniflora (Circaeasteraceae, Ranunculales) Reveals Potential Mechanisms of Evolutionary Specialization.</title>
        <authorList>
            <person name="Sun Y."/>
            <person name="Deng T."/>
            <person name="Zhang A."/>
            <person name="Moore M.J."/>
            <person name="Landis J.B."/>
            <person name="Lin N."/>
            <person name="Zhang H."/>
            <person name="Zhang X."/>
            <person name="Huang J."/>
            <person name="Zhang X."/>
            <person name="Sun H."/>
            <person name="Wang H."/>
        </authorList>
    </citation>
    <scope>NUCLEOTIDE SEQUENCE [LARGE SCALE GENOMIC DNA]</scope>
    <source>
        <strain evidence="1">TB1705</strain>
        <tissue evidence="1">Leaf</tissue>
    </source>
</reference>
<dbReference type="AlphaFoldDB" id="A0A7J7MJQ3"/>
<sequence length="153" mass="17908">SSEGQPYAFLNDKYKCLKDDQRRICSSFRNRRRMKAFVMAISWIKIKNWRGTTRQKKKWKATYARGRINELEGDVARIQGYVQKGNANLRKCQHKLDTALIREKVLEGEIWAKEILMKKKNESLKDTYAKEDLNTEITKLQAQVANLEVAIQA</sequence>
<evidence type="ECO:0000313" key="2">
    <source>
        <dbReference type="Proteomes" id="UP000541444"/>
    </source>
</evidence>
<proteinExistence type="predicted"/>
<organism evidence="1 2">
    <name type="scientific">Kingdonia uniflora</name>
    <dbReference type="NCBI Taxonomy" id="39325"/>
    <lineage>
        <taxon>Eukaryota</taxon>
        <taxon>Viridiplantae</taxon>
        <taxon>Streptophyta</taxon>
        <taxon>Embryophyta</taxon>
        <taxon>Tracheophyta</taxon>
        <taxon>Spermatophyta</taxon>
        <taxon>Magnoliopsida</taxon>
        <taxon>Ranunculales</taxon>
        <taxon>Circaeasteraceae</taxon>
        <taxon>Kingdonia</taxon>
    </lineage>
</organism>
<accession>A0A7J7MJQ3</accession>
<dbReference type="EMBL" id="JACGCM010001441">
    <property type="protein sequence ID" value="KAF6155014.1"/>
    <property type="molecule type" value="Genomic_DNA"/>
</dbReference>